<keyword evidence="8 10" id="KW-1133">Transmembrane helix</keyword>
<dbReference type="GO" id="GO:0034257">
    <property type="term" value="F:nicotinamide riboside transmembrane transporter activity"/>
    <property type="evidence" value="ECO:0007669"/>
    <property type="project" value="InterPro"/>
</dbReference>
<feature type="transmembrane region" description="Helical" evidence="10">
    <location>
        <begin position="88"/>
        <end position="106"/>
    </location>
</feature>
<dbReference type="RefSeq" id="WP_114686562.1">
    <property type="nucleotide sequence ID" value="NZ_QQNB01000001.1"/>
</dbReference>
<keyword evidence="7 10" id="KW-0812">Transmembrane</keyword>
<protein>
    <recommendedName>
        <fullName evidence="4">Nicotinamide riboside transporter PnuC</fullName>
    </recommendedName>
</protein>
<evidence type="ECO:0000256" key="7">
    <source>
        <dbReference type="ARBA" id="ARBA00022692"/>
    </source>
</evidence>
<reference evidence="11 12" key="1">
    <citation type="submission" date="2018-07" db="EMBL/GenBank/DDBJ databases">
        <title>a novel species of Sphingomonas isolated from the rhizosphere soil of Araceae plant.</title>
        <authorList>
            <person name="Zhiyong W."/>
            <person name="Qinglan Z."/>
            <person name="Zhiwei F."/>
            <person name="Ding X."/>
            <person name="Gejiao W."/>
            <person name="Shixue Z."/>
        </authorList>
    </citation>
    <scope>NUCLEOTIDE SEQUENCE [LARGE SCALE GENOMIC DNA]</scope>
    <source>
        <strain evidence="11 12">WZY 27</strain>
    </source>
</reference>
<keyword evidence="9 10" id="KW-0472">Membrane</keyword>
<dbReference type="PANTHER" id="PTHR36122">
    <property type="entry name" value="NICOTINAMIDE RIBOSIDE TRANSPORTER PNUC"/>
    <property type="match status" value="1"/>
</dbReference>
<evidence type="ECO:0000256" key="4">
    <source>
        <dbReference type="ARBA" id="ARBA00017522"/>
    </source>
</evidence>
<gene>
    <name evidence="11" type="ORF">DVW87_04780</name>
</gene>
<evidence type="ECO:0000256" key="1">
    <source>
        <dbReference type="ARBA" id="ARBA00002672"/>
    </source>
</evidence>
<keyword evidence="6" id="KW-1003">Cell membrane</keyword>
<comment type="caution">
    <text evidence="11">The sequence shown here is derived from an EMBL/GenBank/DDBJ whole genome shotgun (WGS) entry which is preliminary data.</text>
</comment>
<organism evidence="11 12">
    <name type="scientific">Sphingomonas aracearum</name>
    <dbReference type="NCBI Taxonomy" id="2283317"/>
    <lineage>
        <taxon>Bacteria</taxon>
        <taxon>Pseudomonadati</taxon>
        <taxon>Pseudomonadota</taxon>
        <taxon>Alphaproteobacteria</taxon>
        <taxon>Sphingomonadales</taxon>
        <taxon>Sphingomonadaceae</taxon>
        <taxon>Sphingomonas</taxon>
    </lineage>
</organism>
<dbReference type="AlphaFoldDB" id="A0A369W122"/>
<dbReference type="Pfam" id="PF04973">
    <property type="entry name" value="NMN_transporter"/>
    <property type="match status" value="1"/>
</dbReference>
<keyword evidence="5" id="KW-0813">Transport</keyword>
<comment type="subcellular location">
    <subcellularLocation>
        <location evidence="2">Cell membrane</location>
        <topology evidence="2">Multi-pass membrane protein</topology>
    </subcellularLocation>
</comment>
<evidence type="ECO:0000256" key="2">
    <source>
        <dbReference type="ARBA" id="ARBA00004651"/>
    </source>
</evidence>
<name>A0A369W122_9SPHN</name>
<evidence type="ECO:0000256" key="3">
    <source>
        <dbReference type="ARBA" id="ARBA00006669"/>
    </source>
</evidence>
<sequence>MNGLELAAALLGIVCVALVVLRRIGNFAFGIASTALYAAVFFGAKLYSDALLQLFFVAVNAYGWWNWTRASAATGEIPVERLAGRARLGWVGGIAGATLLWGGLMHRFTDASYPWADAGIAIASVAAQILMAQRRIENWWLWIAVDLASVPLYAAKELYLTAGLYTIYLALALWGLLDWHRVRRPARPVVA</sequence>
<keyword evidence="12" id="KW-1185">Reference proteome</keyword>
<dbReference type="GO" id="GO:0005886">
    <property type="term" value="C:plasma membrane"/>
    <property type="evidence" value="ECO:0007669"/>
    <property type="project" value="UniProtKB-SubCell"/>
</dbReference>
<evidence type="ECO:0000313" key="11">
    <source>
        <dbReference type="EMBL" id="RDE06982.1"/>
    </source>
</evidence>
<dbReference type="OrthoDB" id="9791248at2"/>
<evidence type="ECO:0000256" key="8">
    <source>
        <dbReference type="ARBA" id="ARBA00022989"/>
    </source>
</evidence>
<feature type="transmembrane region" description="Helical" evidence="10">
    <location>
        <begin position="50"/>
        <end position="67"/>
    </location>
</feature>
<evidence type="ECO:0000256" key="10">
    <source>
        <dbReference type="SAM" id="Phobius"/>
    </source>
</evidence>
<evidence type="ECO:0000256" key="5">
    <source>
        <dbReference type="ARBA" id="ARBA00022448"/>
    </source>
</evidence>
<dbReference type="PANTHER" id="PTHR36122:SF2">
    <property type="entry name" value="NICOTINAMIDE RIBOSIDE TRANSPORTER PNUC"/>
    <property type="match status" value="1"/>
</dbReference>
<evidence type="ECO:0000256" key="9">
    <source>
        <dbReference type="ARBA" id="ARBA00023136"/>
    </source>
</evidence>
<evidence type="ECO:0000313" key="12">
    <source>
        <dbReference type="Proteomes" id="UP000253918"/>
    </source>
</evidence>
<dbReference type="InterPro" id="IPR006419">
    <property type="entry name" value="NMN_transpt_PnuC"/>
</dbReference>
<evidence type="ECO:0000256" key="6">
    <source>
        <dbReference type="ARBA" id="ARBA00022475"/>
    </source>
</evidence>
<dbReference type="Proteomes" id="UP000253918">
    <property type="component" value="Unassembled WGS sequence"/>
</dbReference>
<proteinExistence type="inferred from homology"/>
<feature type="transmembrane region" description="Helical" evidence="10">
    <location>
        <begin position="27"/>
        <end position="44"/>
    </location>
</feature>
<comment type="similarity">
    <text evidence="3">Belongs to the nicotinamide ribonucleoside (NR) uptake permease (TC 4.B.1) family.</text>
</comment>
<dbReference type="EMBL" id="QQNB01000001">
    <property type="protein sequence ID" value="RDE06982.1"/>
    <property type="molecule type" value="Genomic_DNA"/>
</dbReference>
<feature type="transmembrane region" description="Helical" evidence="10">
    <location>
        <begin position="6"/>
        <end position="22"/>
    </location>
</feature>
<dbReference type="NCBIfam" id="TIGR01528">
    <property type="entry name" value="NMN_trans_PnuC"/>
    <property type="match status" value="1"/>
</dbReference>
<accession>A0A369W122</accession>
<comment type="function">
    <text evidence="1">Required for nicotinamide riboside transport across the inner membrane.</text>
</comment>
<feature type="transmembrane region" description="Helical" evidence="10">
    <location>
        <begin position="160"/>
        <end position="177"/>
    </location>
</feature>